<dbReference type="NCBIfam" id="NF000648">
    <property type="entry name" value="PRK00026.1"/>
    <property type="match status" value="1"/>
</dbReference>
<evidence type="ECO:0000256" key="15">
    <source>
        <dbReference type="HAMAP-Rule" id="MF_00605"/>
    </source>
</evidence>
<feature type="binding site" evidence="15 16">
    <location>
        <begin position="132"/>
        <end position="137"/>
    </location>
    <ligand>
        <name>S-adenosyl-L-methionine</name>
        <dbReference type="ChEBI" id="CHEBI:59789"/>
    </ligand>
</feature>
<accession>A0A6N7IQ99</accession>
<dbReference type="GO" id="GO:0002939">
    <property type="term" value="P:tRNA N1-guanine methylation"/>
    <property type="evidence" value="ECO:0007669"/>
    <property type="project" value="TreeGrafter"/>
</dbReference>
<dbReference type="HAMAP" id="MF_00605">
    <property type="entry name" value="TrmD"/>
    <property type="match status" value="1"/>
</dbReference>
<comment type="similarity">
    <text evidence="3 15 17">Belongs to the RNA methyltransferase TrmD family.</text>
</comment>
<reference evidence="19 20" key="1">
    <citation type="submission" date="2019-10" db="EMBL/GenBank/DDBJ databases">
        <title>Comparative genomics of sulfur disproportionating microorganisms.</title>
        <authorList>
            <person name="Ward L.M."/>
            <person name="Bertran E."/>
            <person name="Johnston D."/>
        </authorList>
    </citation>
    <scope>NUCLEOTIDE SEQUENCE [LARGE SCALE GENOMIC DNA]</scope>
    <source>
        <strain evidence="19 20">DSM 14055</strain>
    </source>
</reference>
<gene>
    <name evidence="15 19" type="primary">trmD</name>
    <name evidence="19" type="ORF">GFC01_07935</name>
</gene>
<evidence type="ECO:0000256" key="6">
    <source>
        <dbReference type="ARBA" id="ARBA00014679"/>
    </source>
</evidence>
<dbReference type="SUPFAM" id="SSF75217">
    <property type="entry name" value="alpha/beta knot"/>
    <property type="match status" value="1"/>
</dbReference>
<protein>
    <recommendedName>
        <fullName evidence="6 15">tRNA (guanine-N(1)-)-methyltransferase</fullName>
        <ecNumber evidence="5 15">2.1.1.228</ecNumber>
    </recommendedName>
    <alternativeName>
        <fullName evidence="12 15">M1G-methyltransferase</fullName>
    </alternativeName>
    <alternativeName>
        <fullName evidence="13 15">tRNA [GM37] methyltransferase</fullName>
    </alternativeName>
</protein>
<dbReference type="Proteomes" id="UP000441717">
    <property type="component" value="Unassembled WGS sequence"/>
</dbReference>
<keyword evidence="20" id="KW-1185">Reference proteome</keyword>
<name>A0A6N7IQ99_9FIRM</name>
<evidence type="ECO:0000256" key="10">
    <source>
        <dbReference type="ARBA" id="ARBA00022691"/>
    </source>
</evidence>
<evidence type="ECO:0000256" key="4">
    <source>
        <dbReference type="ARBA" id="ARBA00011738"/>
    </source>
</evidence>
<evidence type="ECO:0000256" key="13">
    <source>
        <dbReference type="ARBA" id="ARBA00033392"/>
    </source>
</evidence>
<comment type="caution">
    <text evidence="19">The sequence shown here is derived from an EMBL/GenBank/DDBJ whole genome shotgun (WGS) entry which is preliminary data.</text>
</comment>
<dbReference type="InterPro" id="IPR029026">
    <property type="entry name" value="tRNA_m1G_MTases_N"/>
</dbReference>
<dbReference type="InterPro" id="IPR016009">
    <property type="entry name" value="tRNA_MeTrfase_TRMD/TRM10"/>
</dbReference>
<dbReference type="Gene3D" id="1.10.1270.20">
    <property type="entry name" value="tRNA(m1g37)methyltransferase, domain 2"/>
    <property type="match status" value="1"/>
</dbReference>
<evidence type="ECO:0000256" key="3">
    <source>
        <dbReference type="ARBA" id="ARBA00007630"/>
    </source>
</evidence>
<evidence type="ECO:0000313" key="20">
    <source>
        <dbReference type="Proteomes" id="UP000441717"/>
    </source>
</evidence>
<evidence type="ECO:0000256" key="7">
    <source>
        <dbReference type="ARBA" id="ARBA00022490"/>
    </source>
</evidence>
<comment type="function">
    <text evidence="1 15 17">Specifically methylates guanosine-37 in various tRNAs.</text>
</comment>
<evidence type="ECO:0000256" key="1">
    <source>
        <dbReference type="ARBA" id="ARBA00002634"/>
    </source>
</evidence>
<feature type="binding site" evidence="15 16">
    <location>
        <position position="112"/>
    </location>
    <ligand>
        <name>S-adenosyl-L-methionine</name>
        <dbReference type="ChEBI" id="CHEBI:59789"/>
    </ligand>
</feature>
<comment type="subcellular location">
    <subcellularLocation>
        <location evidence="2 15 17">Cytoplasm</location>
    </subcellularLocation>
</comment>
<dbReference type="GO" id="GO:0005829">
    <property type="term" value="C:cytosol"/>
    <property type="evidence" value="ECO:0007669"/>
    <property type="project" value="TreeGrafter"/>
</dbReference>
<dbReference type="EMBL" id="WHYR01000017">
    <property type="protein sequence ID" value="MQL52202.1"/>
    <property type="molecule type" value="Genomic_DNA"/>
</dbReference>
<sequence>MRVDILTLFPEMFSGPFDASIIKRARARGLVEINLINIRDFSRNKHRTVDDTPFGGGAGMVMAAEPIFEAMDWIGARAKPDRVILLRPAGRTFTQAVAAELSRERHLVLICGHYEGVDERVAECLATDEISIGDFVLTGGEIPAMVVVDAVSRLIPGVLGEETSVAEESFSDGLLEYPHYTRPREYRGYPVPEVLLSGHHENIRLWRRRQSLLRTLAARPDLLHPSLLTPEDRRILLSVMGELKELLQ</sequence>
<proteinExistence type="inferred from homology"/>
<dbReference type="PANTHER" id="PTHR46417">
    <property type="entry name" value="TRNA (GUANINE-N(1)-)-METHYLTRANSFERASE"/>
    <property type="match status" value="1"/>
</dbReference>
<dbReference type="PIRSF" id="PIRSF000386">
    <property type="entry name" value="tRNA_mtase"/>
    <property type="match status" value="1"/>
</dbReference>
<evidence type="ECO:0000256" key="5">
    <source>
        <dbReference type="ARBA" id="ARBA00012807"/>
    </source>
</evidence>
<dbReference type="PANTHER" id="PTHR46417:SF1">
    <property type="entry name" value="TRNA (GUANINE-N(1)-)-METHYLTRANSFERASE"/>
    <property type="match status" value="1"/>
</dbReference>
<dbReference type="InterPro" id="IPR029028">
    <property type="entry name" value="Alpha/beta_knot_MTases"/>
</dbReference>
<evidence type="ECO:0000256" key="12">
    <source>
        <dbReference type="ARBA" id="ARBA00029736"/>
    </source>
</evidence>
<evidence type="ECO:0000256" key="8">
    <source>
        <dbReference type="ARBA" id="ARBA00022603"/>
    </source>
</evidence>
<dbReference type="EC" id="2.1.1.228" evidence="5 15"/>
<dbReference type="AlphaFoldDB" id="A0A6N7IQ99"/>
<keyword evidence="9 15" id="KW-0808">Transferase</keyword>
<dbReference type="NCBIfam" id="TIGR00088">
    <property type="entry name" value="trmD"/>
    <property type="match status" value="1"/>
</dbReference>
<evidence type="ECO:0000313" key="19">
    <source>
        <dbReference type="EMBL" id="MQL52202.1"/>
    </source>
</evidence>
<comment type="catalytic activity">
    <reaction evidence="14 15 17">
        <text>guanosine(37) in tRNA + S-adenosyl-L-methionine = N(1)-methylguanosine(37) in tRNA + S-adenosyl-L-homocysteine + H(+)</text>
        <dbReference type="Rhea" id="RHEA:36899"/>
        <dbReference type="Rhea" id="RHEA-COMP:10145"/>
        <dbReference type="Rhea" id="RHEA-COMP:10147"/>
        <dbReference type="ChEBI" id="CHEBI:15378"/>
        <dbReference type="ChEBI" id="CHEBI:57856"/>
        <dbReference type="ChEBI" id="CHEBI:59789"/>
        <dbReference type="ChEBI" id="CHEBI:73542"/>
        <dbReference type="ChEBI" id="CHEBI:74269"/>
        <dbReference type="EC" id="2.1.1.228"/>
    </reaction>
</comment>
<keyword evidence="8 15" id="KW-0489">Methyltransferase</keyword>
<comment type="subunit">
    <text evidence="4 15 17">Homodimer.</text>
</comment>
<dbReference type="InterPro" id="IPR002649">
    <property type="entry name" value="tRNA_m1G_MeTrfase_TrmD"/>
</dbReference>
<dbReference type="Pfam" id="PF01746">
    <property type="entry name" value="tRNA_m1G_MT"/>
    <property type="match status" value="1"/>
</dbReference>
<evidence type="ECO:0000256" key="2">
    <source>
        <dbReference type="ARBA" id="ARBA00004496"/>
    </source>
</evidence>
<dbReference type="Gene3D" id="3.40.1280.10">
    <property type="match status" value="1"/>
</dbReference>
<dbReference type="FunFam" id="3.40.1280.10:FF:000001">
    <property type="entry name" value="tRNA (guanine-N(1)-)-methyltransferase"/>
    <property type="match status" value="1"/>
</dbReference>
<dbReference type="RefSeq" id="WP_152946116.1">
    <property type="nucleotide sequence ID" value="NZ_WHYR01000017.1"/>
</dbReference>
<dbReference type="CDD" id="cd18080">
    <property type="entry name" value="TrmD-like"/>
    <property type="match status" value="1"/>
</dbReference>
<keyword evidence="10 15" id="KW-0949">S-adenosyl-L-methionine</keyword>
<feature type="domain" description="tRNA methyltransferase TRMD/TRM10-type" evidence="18">
    <location>
        <begin position="1"/>
        <end position="223"/>
    </location>
</feature>
<evidence type="ECO:0000256" key="16">
    <source>
        <dbReference type="PIRSR" id="PIRSR000386-1"/>
    </source>
</evidence>
<dbReference type="GO" id="GO:0052906">
    <property type="term" value="F:tRNA (guanine(37)-N1)-methyltransferase activity"/>
    <property type="evidence" value="ECO:0007669"/>
    <property type="project" value="UniProtKB-UniRule"/>
</dbReference>
<dbReference type="OrthoDB" id="9807416at2"/>
<evidence type="ECO:0000259" key="18">
    <source>
        <dbReference type="Pfam" id="PF01746"/>
    </source>
</evidence>
<evidence type="ECO:0000256" key="9">
    <source>
        <dbReference type="ARBA" id="ARBA00022679"/>
    </source>
</evidence>
<evidence type="ECO:0000256" key="14">
    <source>
        <dbReference type="ARBA" id="ARBA00047783"/>
    </source>
</evidence>
<keyword evidence="7 15" id="KW-0963">Cytoplasm</keyword>
<dbReference type="FunFam" id="1.10.1270.20:FF:000001">
    <property type="entry name" value="tRNA (guanine-N(1)-)-methyltransferase"/>
    <property type="match status" value="1"/>
</dbReference>
<dbReference type="InterPro" id="IPR023148">
    <property type="entry name" value="tRNA_m1G_MeTrfase_C_sf"/>
</dbReference>
<organism evidence="19 20">
    <name type="scientific">Desulfofundulus thermobenzoicus</name>
    <dbReference type="NCBI Taxonomy" id="29376"/>
    <lineage>
        <taxon>Bacteria</taxon>
        <taxon>Bacillati</taxon>
        <taxon>Bacillota</taxon>
        <taxon>Clostridia</taxon>
        <taxon>Eubacteriales</taxon>
        <taxon>Peptococcaceae</taxon>
        <taxon>Desulfofundulus</taxon>
    </lineage>
</organism>
<keyword evidence="11 15" id="KW-0819">tRNA processing</keyword>
<evidence type="ECO:0000256" key="11">
    <source>
        <dbReference type="ARBA" id="ARBA00022694"/>
    </source>
</evidence>
<evidence type="ECO:0000256" key="17">
    <source>
        <dbReference type="RuleBase" id="RU003464"/>
    </source>
</evidence>